<accession>D6PCB1</accession>
<feature type="compositionally biased region" description="Basic and acidic residues" evidence="1">
    <location>
        <begin position="134"/>
        <end position="146"/>
    </location>
</feature>
<feature type="region of interest" description="Disordered" evidence="1">
    <location>
        <begin position="91"/>
        <end position="146"/>
    </location>
</feature>
<protein>
    <submittedName>
        <fullName evidence="2">Uncharacterized protein</fullName>
    </submittedName>
</protein>
<proteinExistence type="predicted"/>
<dbReference type="AlphaFoldDB" id="D6PCB1"/>
<evidence type="ECO:0000256" key="1">
    <source>
        <dbReference type="SAM" id="MobiDB-lite"/>
    </source>
</evidence>
<reference evidence="2" key="1">
    <citation type="journal article" date="2010" name="ISME J.">
        <title>Metagenome of the Mediterranean deep chlorophyll maximum studied by direct and fosmid library 454 pyrosequencing.</title>
        <authorList>
            <person name="Ghai R."/>
            <person name="Martin-Cuadrado A.B."/>
            <person name="Molto A.G."/>
            <person name="Heredia I.G."/>
            <person name="Cabrera R."/>
            <person name="Martin J."/>
            <person name="Verdu M."/>
            <person name="Deschamps P."/>
            <person name="Moreira D."/>
            <person name="Lopez-Garcia P."/>
            <person name="Mira A."/>
            <person name="Rodriguez-Valera F."/>
        </authorList>
    </citation>
    <scope>NUCLEOTIDE SEQUENCE</scope>
</reference>
<feature type="compositionally biased region" description="Basic and acidic residues" evidence="1">
    <location>
        <begin position="91"/>
        <end position="107"/>
    </location>
</feature>
<name>D6PCB1_9ARCH</name>
<organism evidence="2">
    <name type="scientific">uncultured archaeon MedDCM-OCT-S11-C473</name>
    <dbReference type="NCBI Taxonomy" id="743104"/>
    <lineage>
        <taxon>Archaea</taxon>
        <taxon>environmental samples</taxon>
    </lineage>
</organism>
<sequence length="200" mass="22759">MDRFKKDIDWNSMQNGELTGNMIEKMVHSPGTMQLDSFVDQDKGLTGSPPPDLVFADEQTQQEIPQEIDEEDRFLVDQWPDIDEFAQSDLIENKSVEQMEKKPEKQSNKHSAAMELAPSKESSNTIELDNLDIPESKEVKPEENSPDNDLIRIRVIESFPEPISVGDGEEILLEKEDVHYLDKETANWLIESGVAEVESL</sequence>
<evidence type="ECO:0000313" key="2">
    <source>
        <dbReference type="EMBL" id="ADD93362.1"/>
    </source>
</evidence>
<dbReference type="EMBL" id="GU942978">
    <property type="protein sequence ID" value="ADD93362.1"/>
    <property type="molecule type" value="Genomic_DNA"/>
</dbReference>